<keyword evidence="3" id="KW-0963">Cytoplasm</keyword>
<gene>
    <name evidence="5" type="ORF">H6P81_010653</name>
</gene>
<keyword evidence="6" id="KW-1185">Reference proteome</keyword>
<protein>
    <recommendedName>
        <fullName evidence="3">Ubiquitin thioesterase OTU</fullName>
        <ecNumber evidence="3">3.4.19.12</ecNumber>
    </recommendedName>
</protein>
<dbReference type="AlphaFoldDB" id="A0AAV7EPL8"/>
<proteinExistence type="predicted"/>
<evidence type="ECO:0000256" key="3">
    <source>
        <dbReference type="RuleBase" id="RU367104"/>
    </source>
</evidence>
<evidence type="ECO:0000256" key="2">
    <source>
        <dbReference type="ARBA" id="ARBA00022801"/>
    </source>
</evidence>
<dbReference type="Proteomes" id="UP000825729">
    <property type="component" value="Unassembled WGS sequence"/>
</dbReference>
<keyword evidence="3" id="KW-0833">Ubl conjugation pathway</keyword>
<dbReference type="SUPFAM" id="SSF54001">
    <property type="entry name" value="Cysteine proteinases"/>
    <property type="match status" value="1"/>
</dbReference>
<keyword evidence="2 3" id="KW-0378">Hydrolase</keyword>
<dbReference type="PANTHER" id="PTHR13312">
    <property type="entry name" value="HIV-INDUCED PROTEIN-7-LIKE PROTEASE"/>
    <property type="match status" value="1"/>
</dbReference>
<dbReference type="GO" id="GO:0004843">
    <property type="term" value="F:cysteine-type deubiquitinase activity"/>
    <property type="evidence" value="ECO:0007669"/>
    <property type="project" value="UniProtKB-UniRule"/>
</dbReference>
<dbReference type="PANTHER" id="PTHR13312:SF6">
    <property type="entry name" value="UBIQUITIN THIOESTERASE OTU"/>
    <property type="match status" value="1"/>
</dbReference>
<evidence type="ECO:0000313" key="6">
    <source>
        <dbReference type="Proteomes" id="UP000825729"/>
    </source>
</evidence>
<dbReference type="EMBL" id="JAINDJ010000004">
    <property type="protein sequence ID" value="KAG9450688.1"/>
    <property type="molecule type" value="Genomic_DNA"/>
</dbReference>
<sequence>MFASPPEHLQIMLMEVPLCCNFLQISELGESYQTFETSQTKAYKALHVAKRVSMVLSFSVTTTGRSIAYHCEVIGKQMFSHVSARTRLPSKSCFSLFHSGQFREGCTSVTFCRSFSCSSFHRQVSVRSGFCSDSPMQGCGNPLILNSPSSTGHRQISHLSLLSRCQNLTVRLSQAKHGCIGKISWKVGPKSWEKGGSLAGMFFGVCLGISSFQPVYAKAVETNNEKDETGSSQEGSSCGKKVYTDFSITGIPGDGRCLFRSVAHGACLRAGKPAPDEILQRQLADELRARVADEFVNRREETEWFVEGDFDTYVEQIRKPHIWGGEPELFMASHVLKMPITVFMHDENGGGLIVIAEYGQEYGKDNPIKVLYHGFGHYYALQIPGKRSPKSRL</sequence>
<dbReference type="EC" id="3.4.19.12" evidence="3"/>
<dbReference type="PROSITE" id="PS50802">
    <property type="entry name" value="OTU"/>
    <property type="match status" value="1"/>
</dbReference>
<dbReference type="Pfam" id="PF02338">
    <property type="entry name" value="OTU"/>
    <property type="match status" value="1"/>
</dbReference>
<dbReference type="GO" id="GO:0016579">
    <property type="term" value="P:protein deubiquitination"/>
    <property type="evidence" value="ECO:0007669"/>
    <property type="project" value="TreeGrafter"/>
</dbReference>
<dbReference type="FunFam" id="3.90.70.80:FF:000007">
    <property type="entry name" value="OTU domain-containing protein"/>
    <property type="match status" value="1"/>
</dbReference>
<accession>A0AAV7EPL8</accession>
<dbReference type="GO" id="GO:0030968">
    <property type="term" value="P:endoplasmic reticulum unfolded protein response"/>
    <property type="evidence" value="ECO:0007669"/>
    <property type="project" value="TreeGrafter"/>
</dbReference>
<comment type="caution">
    <text evidence="5">The sequence shown here is derived from an EMBL/GenBank/DDBJ whole genome shotgun (WGS) entry which is preliminary data.</text>
</comment>
<dbReference type="InterPro" id="IPR047947">
    <property type="entry name" value="OTU4_OTU"/>
</dbReference>
<dbReference type="GO" id="GO:0036503">
    <property type="term" value="P:ERAD pathway"/>
    <property type="evidence" value="ECO:0007669"/>
    <property type="project" value="TreeGrafter"/>
</dbReference>
<feature type="domain" description="OTU" evidence="4">
    <location>
        <begin position="246"/>
        <end position="385"/>
    </location>
</feature>
<dbReference type="InterPro" id="IPR003323">
    <property type="entry name" value="OTU_dom"/>
</dbReference>
<dbReference type="Gene3D" id="3.90.70.80">
    <property type="match status" value="1"/>
</dbReference>
<evidence type="ECO:0000313" key="5">
    <source>
        <dbReference type="EMBL" id="KAG9450688.1"/>
    </source>
</evidence>
<dbReference type="InterPro" id="IPR038765">
    <property type="entry name" value="Papain-like_cys_pep_sf"/>
</dbReference>
<evidence type="ECO:0000259" key="4">
    <source>
        <dbReference type="PROSITE" id="PS50802"/>
    </source>
</evidence>
<dbReference type="GO" id="GO:0005634">
    <property type="term" value="C:nucleus"/>
    <property type="evidence" value="ECO:0007669"/>
    <property type="project" value="TreeGrafter"/>
</dbReference>
<name>A0AAV7EPL8_ARIFI</name>
<comment type="function">
    <text evidence="3">Hydrolase that can remove conjugated ubiquitin from proteins and may therefore play an important regulatory role at the level of protein turnover by preventing degradation.</text>
</comment>
<dbReference type="GO" id="GO:0005829">
    <property type="term" value="C:cytosol"/>
    <property type="evidence" value="ECO:0007669"/>
    <property type="project" value="TreeGrafter"/>
</dbReference>
<dbReference type="CDD" id="cd22760">
    <property type="entry name" value="OTU_plant_OTU4-like"/>
    <property type="match status" value="1"/>
</dbReference>
<keyword evidence="3" id="KW-0645">Protease</keyword>
<reference evidence="5 6" key="1">
    <citation type="submission" date="2021-07" db="EMBL/GenBank/DDBJ databases">
        <title>The Aristolochia fimbriata genome: insights into angiosperm evolution, floral development and chemical biosynthesis.</title>
        <authorList>
            <person name="Jiao Y."/>
        </authorList>
    </citation>
    <scope>NUCLEOTIDE SEQUENCE [LARGE SCALE GENOMIC DNA]</scope>
    <source>
        <strain evidence="5">IBCAS-2021</strain>
        <tissue evidence="5">Leaf</tissue>
    </source>
</reference>
<comment type="catalytic activity">
    <reaction evidence="1 3">
        <text>Thiol-dependent hydrolysis of ester, thioester, amide, peptide and isopeptide bonds formed by the C-terminal Gly of ubiquitin (a 76-residue protein attached to proteins as an intracellular targeting signal).</text>
        <dbReference type="EC" id="3.4.19.12"/>
    </reaction>
</comment>
<keyword evidence="3" id="KW-0788">Thiol protease</keyword>
<evidence type="ECO:0000256" key="1">
    <source>
        <dbReference type="ARBA" id="ARBA00000707"/>
    </source>
</evidence>
<comment type="subcellular location">
    <subcellularLocation>
        <location evidence="3">Cytoplasm</location>
    </subcellularLocation>
</comment>
<organism evidence="5 6">
    <name type="scientific">Aristolochia fimbriata</name>
    <name type="common">White veined hardy Dutchman's pipe vine</name>
    <dbReference type="NCBI Taxonomy" id="158543"/>
    <lineage>
        <taxon>Eukaryota</taxon>
        <taxon>Viridiplantae</taxon>
        <taxon>Streptophyta</taxon>
        <taxon>Embryophyta</taxon>
        <taxon>Tracheophyta</taxon>
        <taxon>Spermatophyta</taxon>
        <taxon>Magnoliopsida</taxon>
        <taxon>Magnoliidae</taxon>
        <taxon>Piperales</taxon>
        <taxon>Aristolochiaceae</taxon>
        <taxon>Aristolochia</taxon>
    </lineage>
</organism>